<evidence type="ECO:0000256" key="2">
    <source>
        <dbReference type="ARBA" id="ARBA00005073"/>
    </source>
</evidence>
<keyword evidence="11 14" id="KW-0408">Iron</keyword>
<keyword evidence="9 15" id="KW-1133">Transmembrane helix</keyword>
<evidence type="ECO:0000256" key="5">
    <source>
        <dbReference type="ARBA" id="ARBA00022475"/>
    </source>
</evidence>
<dbReference type="GO" id="GO:0070818">
    <property type="term" value="F:protoporphyrinogen oxidase activity"/>
    <property type="evidence" value="ECO:0007669"/>
    <property type="project" value="UniProtKB-UniRule"/>
</dbReference>
<keyword evidence="12 14" id="KW-0472">Membrane</keyword>
<accession>A0ABD5K0E4</accession>
<evidence type="ECO:0000256" key="3">
    <source>
        <dbReference type="ARBA" id="ARBA00006501"/>
    </source>
</evidence>
<feature type="transmembrane region" description="Helical" evidence="15">
    <location>
        <begin position="84"/>
        <end position="105"/>
    </location>
</feature>
<feature type="transmembrane region" description="Helical" evidence="15">
    <location>
        <begin position="57"/>
        <end position="78"/>
    </location>
</feature>
<gene>
    <name evidence="16" type="ORF">WIX40_20345</name>
</gene>
<comment type="function">
    <text evidence="14">Catalyzes the oxidation of protoporphyrinogen IX to protoporphyrin IX.</text>
</comment>
<dbReference type="PANTHER" id="PTHR40255:SF1">
    <property type="entry name" value="PROTOPORPHYRINOGEN IX OXIDASE"/>
    <property type="match status" value="1"/>
</dbReference>
<dbReference type="GO" id="GO:0006782">
    <property type="term" value="P:protoporphyrinogen IX biosynthetic process"/>
    <property type="evidence" value="ECO:0007669"/>
    <property type="project" value="UniProtKB-UniRule"/>
</dbReference>
<protein>
    <recommendedName>
        <fullName evidence="4 14">Protoporphyrinogen IX oxidase</fullName>
        <ecNumber evidence="14">1.3.99.-</ecNumber>
    </recommendedName>
</protein>
<keyword evidence="5 14" id="KW-1003">Cell membrane</keyword>
<dbReference type="EC" id="1.3.99.-" evidence="14"/>
<dbReference type="GO" id="GO:0005886">
    <property type="term" value="C:plasma membrane"/>
    <property type="evidence" value="ECO:0007669"/>
    <property type="project" value="UniProtKB-SubCell"/>
</dbReference>
<organism evidence="16 17">
    <name type="scientific">Ochrobactrum teleogrylli</name>
    <dbReference type="NCBI Taxonomy" id="2479765"/>
    <lineage>
        <taxon>Bacteria</taxon>
        <taxon>Pseudomonadati</taxon>
        <taxon>Pseudomonadota</taxon>
        <taxon>Alphaproteobacteria</taxon>
        <taxon>Hyphomicrobiales</taxon>
        <taxon>Brucellaceae</taxon>
        <taxon>Brucella/Ochrobactrum group</taxon>
        <taxon>Ochrobactrum</taxon>
    </lineage>
</organism>
<comment type="catalytic activity">
    <reaction evidence="13 14">
        <text>protoporphyrinogen IX + 3 A = protoporphyrin IX + 3 AH2</text>
        <dbReference type="Rhea" id="RHEA:62000"/>
        <dbReference type="ChEBI" id="CHEBI:13193"/>
        <dbReference type="ChEBI" id="CHEBI:17499"/>
        <dbReference type="ChEBI" id="CHEBI:57306"/>
        <dbReference type="ChEBI" id="CHEBI:57307"/>
    </reaction>
</comment>
<keyword evidence="10" id="KW-0560">Oxidoreductase</keyword>
<evidence type="ECO:0000256" key="10">
    <source>
        <dbReference type="ARBA" id="ARBA00023002"/>
    </source>
</evidence>
<proteinExistence type="inferred from homology"/>
<name>A0ABD5K0E4_9HYPH</name>
<comment type="subcellular location">
    <subcellularLocation>
        <location evidence="1">Cell membrane</location>
        <topology evidence="1">Multi-pass membrane protein</topology>
    </subcellularLocation>
</comment>
<sequence length="143" mass="15643">MDYLWLKAIHVAAAIIWIGGMLTVAITTTAVNVMPVDVSEARRGAFFARIRRWDRRVTTPAMLMVWAFGLALAVTGQWLSQPWLIVKIALVIVLSGIHGMLSGGLRRLTLEQQPRGIAAIRFAAVGIICIVIVVVGLVVIKPF</sequence>
<feature type="transmembrane region" description="Helical" evidence="15">
    <location>
        <begin position="117"/>
        <end position="140"/>
    </location>
</feature>
<dbReference type="GO" id="GO:0046872">
    <property type="term" value="F:metal ion binding"/>
    <property type="evidence" value="ECO:0007669"/>
    <property type="project" value="UniProtKB-UniRule"/>
</dbReference>
<dbReference type="Pfam" id="PF03653">
    <property type="entry name" value="UPF0093"/>
    <property type="match status" value="1"/>
</dbReference>
<evidence type="ECO:0000256" key="13">
    <source>
        <dbReference type="ARBA" id="ARBA00048390"/>
    </source>
</evidence>
<feature type="transmembrane region" description="Helical" evidence="15">
    <location>
        <begin position="12"/>
        <end position="36"/>
    </location>
</feature>
<evidence type="ECO:0000256" key="12">
    <source>
        <dbReference type="ARBA" id="ARBA00023136"/>
    </source>
</evidence>
<evidence type="ECO:0000256" key="1">
    <source>
        <dbReference type="ARBA" id="ARBA00004651"/>
    </source>
</evidence>
<evidence type="ECO:0000256" key="7">
    <source>
        <dbReference type="ARBA" id="ARBA00022692"/>
    </source>
</evidence>
<comment type="pathway">
    <text evidence="2 14">Porphyrin-containing compound metabolism; protoporphyrin-IX biosynthesis; protoporphyrin-IX from protoporphyrinogen-IX: step 1/1.</text>
</comment>
<evidence type="ECO:0000256" key="4">
    <source>
        <dbReference type="ARBA" id="ARBA00017504"/>
    </source>
</evidence>
<evidence type="ECO:0000256" key="9">
    <source>
        <dbReference type="ARBA" id="ARBA00022989"/>
    </source>
</evidence>
<dbReference type="InterPro" id="IPR005265">
    <property type="entry name" value="HemJ-like"/>
</dbReference>
<dbReference type="PIRSF" id="PIRSF004638">
    <property type="entry name" value="UCP004638"/>
    <property type="match status" value="1"/>
</dbReference>
<reference evidence="16 17" key="1">
    <citation type="submission" date="2024-03" db="EMBL/GenBank/DDBJ databases">
        <title>Reference genomes for the five species model microbial community.</title>
        <authorList>
            <person name="Padfield D."/>
        </authorList>
    </citation>
    <scope>NUCLEOTIDE SEQUENCE [LARGE SCALE GENOMIC DNA]</scope>
    <source>
        <strain evidence="16 17">AB1</strain>
    </source>
</reference>
<comment type="caution">
    <text evidence="16">The sequence shown here is derived from an EMBL/GenBank/DDBJ whole genome shotgun (WGS) entry which is preliminary data.</text>
</comment>
<evidence type="ECO:0000256" key="14">
    <source>
        <dbReference type="PIRNR" id="PIRNR004638"/>
    </source>
</evidence>
<keyword evidence="8 14" id="KW-0479">Metal-binding</keyword>
<evidence type="ECO:0000313" key="17">
    <source>
        <dbReference type="Proteomes" id="UP001362311"/>
    </source>
</evidence>
<dbReference type="PANTHER" id="PTHR40255">
    <property type="entry name" value="UPF0093 MEMBRANE PROTEIN SLR1790"/>
    <property type="match status" value="1"/>
</dbReference>
<evidence type="ECO:0000256" key="8">
    <source>
        <dbReference type="ARBA" id="ARBA00022723"/>
    </source>
</evidence>
<evidence type="ECO:0000256" key="11">
    <source>
        <dbReference type="ARBA" id="ARBA00023004"/>
    </source>
</evidence>
<evidence type="ECO:0000313" key="16">
    <source>
        <dbReference type="EMBL" id="MEJ5902451.1"/>
    </source>
</evidence>
<keyword evidence="6 14" id="KW-0349">Heme</keyword>
<evidence type="ECO:0000256" key="6">
    <source>
        <dbReference type="ARBA" id="ARBA00022617"/>
    </source>
</evidence>
<dbReference type="AlphaFoldDB" id="A0ABD5K0E4"/>
<dbReference type="EMBL" id="JBBHKQ010000002">
    <property type="protein sequence ID" value="MEJ5902451.1"/>
    <property type="molecule type" value="Genomic_DNA"/>
</dbReference>
<comment type="similarity">
    <text evidence="3 14">Belongs to the HemJ family.</text>
</comment>
<dbReference type="Proteomes" id="UP001362311">
    <property type="component" value="Unassembled WGS sequence"/>
</dbReference>
<comment type="cofactor">
    <cofactor evidence="14">
        <name>heme b</name>
        <dbReference type="ChEBI" id="CHEBI:60344"/>
    </cofactor>
    <text evidence="14">Binds 1 heme b (iron(II)-protoporphyrin IX) group per subunit.</text>
</comment>
<evidence type="ECO:0000256" key="15">
    <source>
        <dbReference type="SAM" id="Phobius"/>
    </source>
</evidence>
<dbReference type="RefSeq" id="WP_339441765.1">
    <property type="nucleotide sequence ID" value="NZ_JBBHKQ010000002.1"/>
</dbReference>
<keyword evidence="7 15" id="KW-0812">Transmembrane</keyword>